<evidence type="ECO:0000313" key="2">
    <source>
        <dbReference type="Proteomes" id="UP000019225"/>
    </source>
</evidence>
<organism evidence="1 2">
    <name type="scientific">Kutzneria albida DSM 43870</name>
    <dbReference type="NCBI Taxonomy" id="1449976"/>
    <lineage>
        <taxon>Bacteria</taxon>
        <taxon>Bacillati</taxon>
        <taxon>Actinomycetota</taxon>
        <taxon>Actinomycetes</taxon>
        <taxon>Pseudonocardiales</taxon>
        <taxon>Pseudonocardiaceae</taxon>
        <taxon>Kutzneria</taxon>
    </lineage>
</organism>
<dbReference type="STRING" id="1449976.KALB_7364"/>
<dbReference type="EMBL" id="CP007155">
    <property type="protein sequence ID" value="AHI00722.1"/>
    <property type="molecule type" value="Genomic_DNA"/>
</dbReference>
<dbReference type="KEGG" id="kal:KALB_7364"/>
<proteinExistence type="predicted"/>
<keyword evidence="2" id="KW-1185">Reference proteome</keyword>
<dbReference type="Proteomes" id="UP000019225">
    <property type="component" value="Chromosome"/>
</dbReference>
<gene>
    <name evidence="1" type="ORF">KALB_7364</name>
</gene>
<name>W5WJI4_9PSEU</name>
<evidence type="ECO:0000313" key="1">
    <source>
        <dbReference type="EMBL" id="AHI00722.1"/>
    </source>
</evidence>
<dbReference type="HOGENOM" id="CLU_064093_1_0_11"/>
<dbReference type="RefSeq" id="WP_025360560.1">
    <property type="nucleotide sequence ID" value="NZ_CP007155.1"/>
</dbReference>
<dbReference type="AlphaFoldDB" id="W5WJI4"/>
<accession>W5WJI4</accession>
<reference evidence="1 2" key="1">
    <citation type="journal article" date="2014" name="BMC Genomics">
        <title>Complete genome sequence of producer of the glycopeptide antibiotic Aculeximycin Kutzneria albida DSM 43870T, a representative of minor genus of Pseudonocardiaceae.</title>
        <authorList>
            <person name="Rebets Y."/>
            <person name="Tokovenko B."/>
            <person name="Lushchyk I."/>
            <person name="Ruckert C."/>
            <person name="Zaburannyi N."/>
            <person name="Bechthold A."/>
            <person name="Kalinowski J."/>
            <person name="Luzhetskyy A."/>
        </authorList>
    </citation>
    <scope>NUCLEOTIDE SEQUENCE [LARGE SCALE GENOMIC DNA]</scope>
    <source>
        <strain evidence="1">DSM 43870</strain>
    </source>
</reference>
<protein>
    <recommendedName>
        <fullName evidence="3">DUF4034 domain-containing protein</fullName>
    </recommendedName>
</protein>
<dbReference type="OrthoDB" id="3284019at2"/>
<dbReference type="eggNOG" id="COG0457">
    <property type="taxonomic scope" value="Bacteria"/>
</dbReference>
<evidence type="ECO:0008006" key="3">
    <source>
        <dbReference type="Google" id="ProtNLM"/>
    </source>
</evidence>
<sequence>MSSRPAPGPPNFDRLAAFPELAALRDAVSARDWTSVELFFAGLPDAAAVGYVVGYASDLPGSEQFYDRAPDSSLSSLLRAARYVALAWEVRSGARAEYVSEDQFRGMHDWLRRAEPILIDLTAREPDNAPAWSVRLTTALGLQLGQHEAKRRYDRLARHAPHHFQAQSRLLQQFCPKWGGTWDKAFGFARECAANAPAGSTSPTLIPEVHLEQYIDLDTARERADYLRRPEVRAEVLDAARRSVLHPDFGRGYGWVGAASTFALVLGITGSEEAAARCFDMLGDLANEHPWHYFEDAAAKYRKVRASVQGRPQS</sequence>